<keyword evidence="7" id="KW-1185">Reference proteome</keyword>
<evidence type="ECO:0000256" key="4">
    <source>
        <dbReference type="ARBA" id="ARBA00023136"/>
    </source>
</evidence>
<dbReference type="EMBL" id="JACEFI010000011">
    <property type="protein sequence ID" value="KAH0595930.1"/>
    <property type="molecule type" value="Genomic_DNA"/>
</dbReference>
<proteinExistence type="predicted"/>
<evidence type="ECO:0000256" key="1">
    <source>
        <dbReference type="ARBA" id="ARBA00004370"/>
    </source>
</evidence>
<reference evidence="6 7" key="1">
    <citation type="submission" date="2020-07" db="EMBL/GenBank/DDBJ databases">
        <title>Metarhizium humberi genome.</title>
        <authorList>
            <person name="Lysoe E."/>
        </authorList>
    </citation>
    <scope>NUCLEOTIDE SEQUENCE [LARGE SCALE GENOMIC DNA]</scope>
    <source>
        <strain evidence="6 7">ESALQ1638</strain>
    </source>
</reference>
<feature type="transmembrane region" description="Helical" evidence="5">
    <location>
        <begin position="150"/>
        <end position="175"/>
    </location>
</feature>
<gene>
    <name evidence="6" type="ORF">MHUMG1_06480</name>
</gene>
<keyword evidence="3 5" id="KW-1133">Transmembrane helix</keyword>
<name>A0A9P8MC81_9HYPO</name>
<dbReference type="AlphaFoldDB" id="A0A9P8MC81"/>
<accession>A0A9P8MC81</accession>
<keyword evidence="4 5" id="KW-0472">Membrane</keyword>
<protein>
    <submittedName>
        <fullName evidence="6">Uncharacterized protein</fullName>
    </submittedName>
</protein>
<evidence type="ECO:0000256" key="5">
    <source>
        <dbReference type="SAM" id="Phobius"/>
    </source>
</evidence>
<feature type="transmembrane region" description="Helical" evidence="5">
    <location>
        <begin position="108"/>
        <end position="130"/>
    </location>
</feature>
<evidence type="ECO:0000256" key="2">
    <source>
        <dbReference type="ARBA" id="ARBA00022692"/>
    </source>
</evidence>
<evidence type="ECO:0000313" key="7">
    <source>
        <dbReference type="Proteomes" id="UP000764110"/>
    </source>
</evidence>
<sequence length="187" mass="19997">MAPSDVGITEYACGAGPVCGLIEQLAACGLLPYVCLILQAGRAVTNQRDLASPRCSSESHHDHSRQQYRRYHPILPKHPDGHSFPISRIDGLAPPLPIMKPVVSAMHAWSCTVISVFAILILSVLAGLYRTGHEEFVGGVGDPSPVEGKAVAGTIFTAVIVYAAFLVFCGFQGLLHVRENRRGAIAL</sequence>
<evidence type="ECO:0000313" key="6">
    <source>
        <dbReference type="EMBL" id="KAH0595930.1"/>
    </source>
</evidence>
<keyword evidence="2 5" id="KW-0812">Transmembrane</keyword>
<evidence type="ECO:0000256" key="3">
    <source>
        <dbReference type="ARBA" id="ARBA00022989"/>
    </source>
</evidence>
<comment type="caution">
    <text evidence="6">The sequence shown here is derived from an EMBL/GenBank/DDBJ whole genome shotgun (WGS) entry which is preliminary data.</text>
</comment>
<dbReference type="InterPro" id="IPR056552">
    <property type="entry name" value="Ribonucl_Kappa"/>
</dbReference>
<dbReference type="GO" id="GO:0016020">
    <property type="term" value="C:membrane"/>
    <property type="evidence" value="ECO:0007669"/>
    <property type="project" value="UniProtKB-SubCell"/>
</dbReference>
<comment type="subcellular location">
    <subcellularLocation>
        <location evidence="1">Membrane</location>
    </subcellularLocation>
</comment>
<organism evidence="6 7">
    <name type="scientific">Metarhizium humberi</name>
    <dbReference type="NCBI Taxonomy" id="2596975"/>
    <lineage>
        <taxon>Eukaryota</taxon>
        <taxon>Fungi</taxon>
        <taxon>Dikarya</taxon>
        <taxon>Ascomycota</taxon>
        <taxon>Pezizomycotina</taxon>
        <taxon>Sordariomycetes</taxon>
        <taxon>Hypocreomycetidae</taxon>
        <taxon>Hypocreales</taxon>
        <taxon>Clavicipitaceae</taxon>
        <taxon>Metarhizium</taxon>
    </lineage>
</organism>
<dbReference type="Pfam" id="PF23489">
    <property type="entry name" value="V-ATPase_su_f"/>
    <property type="match status" value="1"/>
</dbReference>
<dbReference type="Proteomes" id="UP000764110">
    <property type="component" value="Unassembled WGS sequence"/>
</dbReference>